<dbReference type="InterPro" id="IPR023198">
    <property type="entry name" value="PGP-like_dom2"/>
</dbReference>
<keyword evidence="4" id="KW-1185">Reference proteome</keyword>
<accession>A0AAU9DDS7</accession>
<evidence type="ECO:0000256" key="1">
    <source>
        <dbReference type="ARBA" id="ARBA00008106"/>
    </source>
</evidence>
<dbReference type="NCBIfam" id="TIGR01493">
    <property type="entry name" value="HAD-SF-IA-v2"/>
    <property type="match status" value="1"/>
</dbReference>
<organism evidence="3 4">
    <name type="scientific">Fulvitalea axinellae</name>
    <dbReference type="NCBI Taxonomy" id="1182444"/>
    <lineage>
        <taxon>Bacteria</taxon>
        <taxon>Pseudomonadati</taxon>
        <taxon>Bacteroidota</taxon>
        <taxon>Cytophagia</taxon>
        <taxon>Cytophagales</taxon>
        <taxon>Persicobacteraceae</taxon>
        <taxon>Fulvitalea</taxon>
    </lineage>
</organism>
<dbReference type="PRINTS" id="PR00413">
    <property type="entry name" value="HADHALOGNASE"/>
</dbReference>
<dbReference type="NCBIfam" id="TIGR01428">
    <property type="entry name" value="HAD_type_II"/>
    <property type="match status" value="1"/>
</dbReference>
<dbReference type="InterPro" id="IPR006439">
    <property type="entry name" value="HAD-SF_hydro_IA"/>
</dbReference>
<dbReference type="AlphaFoldDB" id="A0AAU9DDS7"/>
<keyword evidence="2" id="KW-0378">Hydrolase</keyword>
<dbReference type="SFLD" id="SFLDS00003">
    <property type="entry name" value="Haloacid_Dehalogenase"/>
    <property type="match status" value="1"/>
</dbReference>
<evidence type="ECO:0000313" key="4">
    <source>
        <dbReference type="Proteomes" id="UP001348817"/>
    </source>
</evidence>
<dbReference type="SFLD" id="SFLDG01129">
    <property type="entry name" value="C1.5:_HAD__Beta-PGM__Phosphata"/>
    <property type="match status" value="1"/>
</dbReference>
<dbReference type="GO" id="GO:0019120">
    <property type="term" value="F:hydrolase activity, acting on acid halide bonds, in C-halide compounds"/>
    <property type="evidence" value="ECO:0007669"/>
    <property type="project" value="InterPro"/>
</dbReference>
<proteinExistence type="inferred from homology"/>
<keyword evidence="3" id="KW-0614">Plasmid</keyword>
<dbReference type="PANTHER" id="PTHR43316">
    <property type="entry name" value="HYDROLASE, HALOACID DELAHOGENASE-RELATED"/>
    <property type="match status" value="1"/>
</dbReference>
<dbReference type="CDD" id="cd02588">
    <property type="entry name" value="HAD_L2-DEX"/>
    <property type="match status" value="1"/>
</dbReference>
<dbReference type="InterPro" id="IPR006328">
    <property type="entry name" value="2-HAD"/>
</dbReference>
<evidence type="ECO:0000256" key="2">
    <source>
        <dbReference type="ARBA" id="ARBA00022801"/>
    </source>
</evidence>
<name>A0AAU9DDS7_9BACT</name>
<dbReference type="Gene3D" id="1.10.150.240">
    <property type="entry name" value="Putative phosphatase, domain 2"/>
    <property type="match status" value="1"/>
</dbReference>
<dbReference type="InterPro" id="IPR023214">
    <property type="entry name" value="HAD_sf"/>
</dbReference>
<protein>
    <submittedName>
        <fullName evidence="3">Haloacid dehalogenase</fullName>
    </submittedName>
</protein>
<dbReference type="PANTHER" id="PTHR43316:SF3">
    <property type="entry name" value="HALOACID DEHALOGENASE, TYPE II (AFU_ORTHOLOGUE AFUA_2G07750)-RELATED"/>
    <property type="match status" value="1"/>
</dbReference>
<sequence>MKEYTLAFDVYGTLIDTSGIREAVSELIGSRANEFTEQWRTKQLEYSFRRGLMDDYVPFSVCTSQALDYCCNKFGIDISETDKQGLMVRYKTLPAFPEVAEGLSTLKGLGYRLFAFSNGMPKDVRSLLEHNGLGYFFDGVVSADSVKTFKPNPRIYKHFNNVTDSKSRDTWLVSSNPFDVLGSVKYGMNSIWIQRNERNKMDPWEISYTLTTDGLTKIGRMLSEYRKLN</sequence>
<dbReference type="KEGG" id="fax:FUAX_50360"/>
<dbReference type="InterPro" id="IPR051540">
    <property type="entry name" value="S-2-haloacid_dehalogenase"/>
</dbReference>
<dbReference type="EMBL" id="AP025319">
    <property type="protein sequence ID" value="BDD12604.1"/>
    <property type="molecule type" value="Genomic_DNA"/>
</dbReference>
<dbReference type="SUPFAM" id="SSF56784">
    <property type="entry name" value="HAD-like"/>
    <property type="match status" value="1"/>
</dbReference>
<reference evidence="3 4" key="1">
    <citation type="submission" date="2021-12" db="EMBL/GenBank/DDBJ databases">
        <title>Genome sequencing of bacteria with rrn-lacking chromosome and rrn-plasmid.</title>
        <authorList>
            <person name="Anda M."/>
            <person name="Iwasaki W."/>
        </authorList>
    </citation>
    <scope>NUCLEOTIDE SEQUENCE [LARGE SCALE GENOMIC DNA]</scope>
    <source>
        <strain evidence="3 4">DSM 100852</strain>
        <plasmid evidence="3 4">pFA5</plasmid>
    </source>
</reference>
<dbReference type="InterPro" id="IPR036412">
    <property type="entry name" value="HAD-like_sf"/>
</dbReference>
<geneLocation type="plasmid" evidence="3 4">
    <name>pFA5</name>
</geneLocation>
<dbReference type="RefSeq" id="WP_421825179.1">
    <property type="nucleotide sequence ID" value="NZ_AP025319.1"/>
</dbReference>
<gene>
    <name evidence="3" type="ORF">FUAX_50360</name>
</gene>
<dbReference type="Gene3D" id="3.40.50.1000">
    <property type="entry name" value="HAD superfamily/HAD-like"/>
    <property type="match status" value="1"/>
</dbReference>
<dbReference type="Pfam" id="PF00702">
    <property type="entry name" value="Hydrolase"/>
    <property type="match status" value="1"/>
</dbReference>
<comment type="similarity">
    <text evidence="1">Belongs to the HAD-like hydrolase superfamily. S-2-haloalkanoic acid dehalogenase family.</text>
</comment>
<dbReference type="Proteomes" id="UP001348817">
    <property type="component" value="Plasmid pFA5"/>
</dbReference>
<evidence type="ECO:0000313" key="3">
    <source>
        <dbReference type="EMBL" id="BDD12604.1"/>
    </source>
</evidence>